<comment type="catalytic activity">
    <reaction evidence="1 10 11">
        <text>D-ribulose 5-phosphate = D-xylulose 5-phosphate</text>
        <dbReference type="Rhea" id="RHEA:13677"/>
        <dbReference type="ChEBI" id="CHEBI:57737"/>
        <dbReference type="ChEBI" id="CHEBI:58121"/>
        <dbReference type="EC" id="5.1.3.1"/>
    </reaction>
</comment>
<dbReference type="Proteomes" id="UP000198558">
    <property type="component" value="Unassembled WGS sequence"/>
</dbReference>
<comment type="pathway">
    <text evidence="10">Carbohydrate degradation.</text>
</comment>
<keyword evidence="17" id="KW-1185">Reference proteome</keyword>
<feature type="active site" description="Proton acceptor" evidence="10 12">
    <location>
        <position position="32"/>
    </location>
</feature>
<comment type="cofactor">
    <cofactor evidence="10 13">
        <name>a divalent metal cation</name>
        <dbReference type="ChEBI" id="CHEBI:60240"/>
    </cofactor>
    <text evidence="10 13">Binds 1 divalent metal cation per subunit.</text>
</comment>
<comment type="function">
    <text evidence="10">Catalyzes the reversible epimerization of D-ribulose 5-phosphate to D-xylulose 5-phosphate.</text>
</comment>
<feature type="active site" description="Proton donor" evidence="10 12">
    <location>
        <position position="174"/>
    </location>
</feature>
<feature type="binding site" evidence="14">
    <location>
        <position position="176"/>
    </location>
    <ligand>
        <name>substrate</name>
    </ligand>
</feature>
<evidence type="ECO:0000256" key="8">
    <source>
        <dbReference type="ARBA" id="ARBA00022723"/>
    </source>
</evidence>
<evidence type="ECO:0000313" key="17">
    <source>
        <dbReference type="Proteomes" id="UP000198558"/>
    </source>
</evidence>
<feature type="binding site" evidence="10 14">
    <location>
        <begin position="141"/>
        <end position="144"/>
    </location>
    <ligand>
        <name>substrate</name>
    </ligand>
</feature>
<evidence type="ECO:0000256" key="10">
    <source>
        <dbReference type="HAMAP-Rule" id="MF_02227"/>
    </source>
</evidence>
<name>A0A1I0EQL3_9FIRM</name>
<accession>A0A1I0EQL3</accession>
<dbReference type="GO" id="GO:0005737">
    <property type="term" value="C:cytoplasm"/>
    <property type="evidence" value="ECO:0007669"/>
    <property type="project" value="UniProtKB-ARBA"/>
</dbReference>
<comment type="cofactor">
    <cofactor evidence="3">
        <name>Co(2+)</name>
        <dbReference type="ChEBI" id="CHEBI:48828"/>
    </cofactor>
</comment>
<dbReference type="OrthoDB" id="1645589at2"/>
<keyword evidence="9 10" id="KW-0413">Isomerase</keyword>
<comment type="cofactor">
    <cofactor evidence="4">
        <name>Zn(2+)</name>
        <dbReference type="ChEBI" id="CHEBI:29105"/>
    </cofactor>
</comment>
<evidence type="ECO:0000256" key="7">
    <source>
        <dbReference type="ARBA" id="ARBA00013188"/>
    </source>
</evidence>
<dbReference type="InterPro" id="IPR013785">
    <property type="entry name" value="Aldolase_TIM"/>
</dbReference>
<feature type="binding site" evidence="10 13">
    <location>
        <position position="30"/>
    </location>
    <ligand>
        <name>a divalent metal cation</name>
        <dbReference type="ChEBI" id="CHEBI:60240"/>
    </ligand>
</feature>
<dbReference type="CDD" id="cd00429">
    <property type="entry name" value="RPE"/>
    <property type="match status" value="1"/>
</dbReference>
<dbReference type="EMBL" id="BLMI01000177">
    <property type="protein sequence ID" value="GFI41444.1"/>
    <property type="molecule type" value="Genomic_DNA"/>
</dbReference>
<dbReference type="Gene3D" id="3.20.20.70">
    <property type="entry name" value="Aldolase class I"/>
    <property type="match status" value="1"/>
</dbReference>
<proteinExistence type="inferred from homology"/>
<evidence type="ECO:0000256" key="4">
    <source>
        <dbReference type="ARBA" id="ARBA00001947"/>
    </source>
</evidence>
<feature type="binding site" evidence="10 14">
    <location>
        <begin position="196"/>
        <end position="197"/>
    </location>
    <ligand>
        <name>substrate</name>
    </ligand>
</feature>
<evidence type="ECO:0000256" key="1">
    <source>
        <dbReference type="ARBA" id="ARBA00001782"/>
    </source>
</evidence>
<dbReference type="GO" id="GO:0019323">
    <property type="term" value="P:pentose catabolic process"/>
    <property type="evidence" value="ECO:0007669"/>
    <property type="project" value="UniProtKB-UniRule"/>
</dbReference>
<evidence type="ECO:0000256" key="13">
    <source>
        <dbReference type="PIRSR" id="PIRSR001461-2"/>
    </source>
</evidence>
<dbReference type="PROSITE" id="PS01086">
    <property type="entry name" value="RIBUL_P_3_EPIMER_2"/>
    <property type="match status" value="1"/>
</dbReference>
<reference evidence="16" key="2">
    <citation type="submission" date="2016-10" db="EMBL/GenBank/DDBJ databases">
        <authorList>
            <person name="de Groot N.N."/>
        </authorList>
    </citation>
    <scope>NUCLEOTIDE SEQUENCE [LARGE SCALE GENOMIC DNA]</scope>
    <source>
        <strain evidence="16">DSM 1551</strain>
    </source>
</reference>
<dbReference type="PROSITE" id="PS01085">
    <property type="entry name" value="RIBUL_P_3_EPIMER_1"/>
    <property type="match status" value="1"/>
</dbReference>
<dbReference type="FunFam" id="3.20.20.70:FF:000004">
    <property type="entry name" value="Ribulose-phosphate 3-epimerase"/>
    <property type="match status" value="1"/>
</dbReference>
<dbReference type="NCBIfam" id="TIGR01163">
    <property type="entry name" value="rpe"/>
    <property type="match status" value="1"/>
</dbReference>
<keyword evidence="13" id="KW-0170">Cobalt</keyword>
<evidence type="ECO:0000256" key="11">
    <source>
        <dbReference type="PIRNR" id="PIRNR001461"/>
    </source>
</evidence>
<reference evidence="17" key="1">
    <citation type="submission" date="2016-10" db="EMBL/GenBank/DDBJ databases">
        <authorList>
            <person name="Varghese N."/>
            <person name="Submissions S."/>
        </authorList>
    </citation>
    <scope>NUCLEOTIDE SEQUENCE [LARGE SCALE GENOMIC DNA]</scope>
    <source>
        <strain evidence="17">DSM 1551</strain>
    </source>
</reference>
<comment type="cofactor">
    <cofactor evidence="2">
        <name>Mn(2+)</name>
        <dbReference type="ChEBI" id="CHEBI:29035"/>
    </cofactor>
</comment>
<evidence type="ECO:0000256" key="9">
    <source>
        <dbReference type="ARBA" id="ARBA00023235"/>
    </source>
</evidence>
<dbReference type="PANTHER" id="PTHR11749">
    <property type="entry name" value="RIBULOSE-5-PHOSPHATE-3-EPIMERASE"/>
    <property type="match status" value="1"/>
</dbReference>
<reference evidence="15 18" key="3">
    <citation type="journal article" date="2020" name="Microbiome">
        <title>Single-cell genomics of uncultured bacteria reveals dietary fiber responders in the mouse gut microbiota.</title>
        <authorList>
            <person name="Chijiiwa R."/>
            <person name="Hosokawa M."/>
            <person name="Kogawa M."/>
            <person name="Nishikawa Y."/>
            <person name="Ide K."/>
            <person name="Sakanashi C."/>
            <person name="Takahashi K."/>
            <person name="Takeyama H."/>
        </authorList>
    </citation>
    <scope>NUCLEOTIDE SEQUENCE [LARGE SCALE GENOMIC DNA]</scope>
    <source>
        <strain evidence="15">IMSAGC_017</strain>
    </source>
</reference>
<feature type="binding site" evidence="10 13">
    <location>
        <position position="174"/>
    </location>
    <ligand>
        <name>a divalent metal cation</name>
        <dbReference type="ChEBI" id="CHEBI:60240"/>
    </ligand>
</feature>
<gene>
    <name evidence="10 15" type="primary">rpe</name>
    <name evidence="15" type="ORF">IMSAGC017_01487</name>
    <name evidence="16" type="ORF">SAMN04489758_11325</name>
</gene>
<dbReference type="EC" id="5.1.3.1" evidence="7 10"/>
<sequence>MVKIAPSLLSADFACLKDEIDKIKAAQWIHYDVMDGHFVPNISFGYSILKDVSKVTDMYLDVHLMISEPSKYIDNFINSNASLIVFHYEAVSKDEIDDLINYVKNQNVDVGIAIKPNTDVEVLLPFLGKLDLVLVMSVEPGFGGQKFNPIAVDKIKKLASLKQDNNYNYLIEVDGGINETTAKLCHQAGVDVLVAGSYIFNSDDYTKAIESLK</sequence>
<keyword evidence="10 11" id="KW-0119">Carbohydrate metabolism</keyword>
<dbReference type="GO" id="GO:0006098">
    <property type="term" value="P:pentose-phosphate shunt"/>
    <property type="evidence" value="ECO:0007669"/>
    <property type="project" value="UniProtKB-UniRule"/>
</dbReference>
<dbReference type="InterPro" id="IPR011060">
    <property type="entry name" value="RibuloseP-bd_barrel"/>
</dbReference>
<dbReference type="SUPFAM" id="SSF51366">
    <property type="entry name" value="Ribulose-phoshate binding barrel"/>
    <property type="match status" value="1"/>
</dbReference>
<dbReference type="Pfam" id="PF00834">
    <property type="entry name" value="Ribul_P_3_epim"/>
    <property type="match status" value="1"/>
</dbReference>
<comment type="cofactor">
    <cofactor evidence="5">
        <name>Fe(2+)</name>
        <dbReference type="ChEBI" id="CHEBI:29033"/>
    </cofactor>
</comment>
<evidence type="ECO:0000256" key="14">
    <source>
        <dbReference type="PIRSR" id="PIRSR001461-3"/>
    </source>
</evidence>
<dbReference type="InterPro" id="IPR000056">
    <property type="entry name" value="Ribul_P_3_epim-like"/>
</dbReference>
<evidence type="ECO:0000313" key="16">
    <source>
        <dbReference type="EMBL" id="SET47489.1"/>
    </source>
</evidence>
<dbReference type="InterPro" id="IPR026019">
    <property type="entry name" value="Ribul_P_3_epim"/>
</dbReference>
<feature type="binding site" evidence="10 14">
    <location>
        <position position="63"/>
    </location>
    <ligand>
        <name>substrate</name>
    </ligand>
</feature>
<dbReference type="AlphaFoldDB" id="A0A1I0EQL3"/>
<evidence type="ECO:0000256" key="2">
    <source>
        <dbReference type="ARBA" id="ARBA00001936"/>
    </source>
</evidence>
<evidence type="ECO:0000256" key="6">
    <source>
        <dbReference type="ARBA" id="ARBA00009541"/>
    </source>
</evidence>
<evidence type="ECO:0000256" key="12">
    <source>
        <dbReference type="PIRSR" id="PIRSR001461-1"/>
    </source>
</evidence>
<keyword evidence="13" id="KW-0464">Manganese</keyword>
<evidence type="ECO:0000313" key="18">
    <source>
        <dbReference type="Proteomes" id="UP000490821"/>
    </source>
</evidence>
<organism evidence="16 17">
    <name type="scientific">Thomasclavelia cocleata</name>
    <dbReference type="NCBI Taxonomy" id="69824"/>
    <lineage>
        <taxon>Bacteria</taxon>
        <taxon>Bacillati</taxon>
        <taxon>Bacillota</taxon>
        <taxon>Erysipelotrichia</taxon>
        <taxon>Erysipelotrichales</taxon>
        <taxon>Coprobacillaceae</taxon>
        <taxon>Thomasclavelia</taxon>
    </lineage>
</organism>
<evidence type="ECO:0000313" key="15">
    <source>
        <dbReference type="EMBL" id="GFI41444.1"/>
    </source>
</evidence>
<evidence type="ECO:0000256" key="3">
    <source>
        <dbReference type="ARBA" id="ARBA00001941"/>
    </source>
</evidence>
<dbReference type="GO" id="GO:0046872">
    <property type="term" value="F:metal ion binding"/>
    <property type="evidence" value="ECO:0007669"/>
    <property type="project" value="UniProtKB-UniRule"/>
</dbReference>
<keyword evidence="13" id="KW-0862">Zinc</keyword>
<dbReference type="NCBIfam" id="NF004076">
    <property type="entry name" value="PRK05581.1-4"/>
    <property type="match status" value="1"/>
</dbReference>
<feature type="binding site" evidence="10">
    <location>
        <begin position="174"/>
        <end position="176"/>
    </location>
    <ligand>
        <name>substrate</name>
    </ligand>
</feature>
<protein>
    <recommendedName>
        <fullName evidence="7 10">Ribulose-phosphate 3-epimerase</fullName>
        <ecNumber evidence="7 10">5.1.3.1</ecNumber>
    </recommendedName>
</protein>
<feature type="binding site" evidence="10 13">
    <location>
        <position position="32"/>
    </location>
    <ligand>
        <name>a divalent metal cation</name>
        <dbReference type="ChEBI" id="CHEBI:60240"/>
    </ligand>
</feature>
<dbReference type="GO" id="GO:0004750">
    <property type="term" value="F:D-ribulose-phosphate 3-epimerase activity"/>
    <property type="evidence" value="ECO:0007669"/>
    <property type="project" value="UniProtKB-UniRule"/>
</dbReference>
<keyword evidence="8 10" id="KW-0479">Metal-binding</keyword>
<dbReference type="Proteomes" id="UP000490821">
    <property type="component" value="Unassembled WGS sequence"/>
</dbReference>
<evidence type="ECO:0000256" key="5">
    <source>
        <dbReference type="ARBA" id="ARBA00001954"/>
    </source>
</evidence>
<feature type="binding site" evidence="10 13">
    <location>
        <position position="63"/>
    </location>
    <ligand>
        <name>a divalent metal cation</name>
        <dbReference type="ChEBI" id="CHEBI:60240"/>
    </ligand>
</feature>
<dbReference type="EMBL" id="FOIN01000013">
    <property type="protein sequence ID" value="SET47489.1"/>
    <property type="molecule type" value="Genomic_DNA"/>
</dbReference>
<dbReference type="HAMAP" id="MF_02227">
    <property type="entry name" value="RPE"/>
    <property type="match status" value="1"/>
</dbReference>
<dbReference type="PIRSF" id="PIRSF001461">
    <property type="entry name" value="RPE"/>
    <property type="match status" value="1"/>
</dbReference>
<feature type="binding site" evidence="10 14">
    <location>
        <position position="7"/>
    </location>
    <ligand>
        <name>substrate</name>
    </ligand>
</feature>
<dbReference type="GeneID" id="78288354"/>
<comment type="similarity">
    <text evidence="6 10 11">Belongs to the ribulose-phosphate 3-epimerase family.</text>
</comment>
<dbReference type="RefSeq" id="WP_092353769.1">
    <property type="nucleotide sequence ID" value="NZ_BLMI01000177.1"/>
</dbReference>